<sequence length="123" mass="13539">MPSPFHQKYSSQSHKVFGDNTAPTMPDAPKQGADRRASDASIGSSSPTERRRSSQQNRFANLDALKRPRDDISVNRRASVQDSYGKAGFLGSMWNNFTRGPSGASPPAMQKPKEARDTTTLRQ</sequence>
<dbReference type="Proteomes" id="UP000799770">
    <property type="component" value="Unassembled WGS sequence"/>
</dbReference>
<dbReference type="EMBL" id="ML977310">
    <property type="protein sequence ID" value="KAF2122794.1"/>
    <property type="molecule type" value="Genomic_DNA"/>
</dbReference>
<accession>A0A6A5ZUZ8</accession>
<feature type="compositionally biased region" description="Basic and acidic residues" evidence="1">
    <location>
        <begin position="111"/>
        <end position="123"/>
    </location>
</feature>
<feature type="compositionally biased region" description="Basic and acidic residues" evidence="1">
    <location>
        <begin position="64"/>
        <end position="74"/>
    </location>
</feature>
<proteinExistence type="predicted"/>
<evidence type="ECO:0000313" key="2">
    <source>
        <dbReference type="EMBL" id="KAF2122794.1"/>
    </source>
</evidence>
<protein>
    <recommendedName>
        <fullName evidence="4">Conidiation-specific expression protein</fullName>
    </recommendedName>
</protein>
<dbReference type="OrthoDB" id="4158609at2759"/>
<evidence type="ECO:0000256" key="1">
    <source>
        <dbReference type="SAM" id="MobiDB-lite"/>
    </source>
</evidence>
<name>A0A6A5ZUZ8_9PLEO</name>
<gene>
    <name evidence="2" type="ORF">BDV96DRAFT_561387</name>
</gene>
<dbReference type="AlphaFoldDB" id="A0A6A5ZUZ8"/>
<evidence type="ECO:0008006" key="4">
    <source>
        <dbReference type="Google" id="ProtNLM"/>
    </source>
</evidence>
<evidence type="ECO:0000313" key="3">
    <source>
        <dbReference type="Proteomes" id="UP000799770"/>
    </source>
</evidence>
<reference evidence="2" key="1">
    <citation type="journal article" date="2020" name="Stud. Mycol.">
        <title>101 Dothideomycetes genomes: a test case for predicting lifestyles and emergence of pathogens.</title>
        <authorList>
            <person name="Haridas S."/>
            <person name="Albert R."/>
            <person name="Binder M."/>
            <person name="Bloem J."/>
            <person name="Labutti K."/>
            <person name="Salamov A."/>
            <person name="Andreopoulos B."/>
            <person name="Baker S."/>
            <person name="Barry K."/>
            <person name="Bills G."/>
            <person name="Bluhm B."/>
            <person name="Cannon C."/>
            <person name="Castanera R."/>
            <person name="Culley D."/>
            <person name="Daum C."/>
            <person name="Ezra D."/>
            <person name="Gonzalez J."/>
            <person name="Henrissat B."/>
            <person name="Kuo A."/>
            <person name="Liang C."/>
            <person name="Lipzen A."/>
            <person name="Lutzoni F."/>
            <person name="Magnuson J."/>
            <person name="Mondo S."/>
            <person name="Nolan M."/>
            <person name="Ohm R."/>
            <person name="Pangilinan J."/>
            <person name="Park H.-J."/>
            <person name="Ramirez L."/>
            <person name="Alfaro M."/>
            <person name="Sun H."/>
            <person name="Tritt A."/>
            <person name="Yoshinaga Y."/>
            <person name="Zwiers L.-H."/>
            <person name="Turgeon B."/>
            <person name="Goodwin S."/>
            <person name="Spatafora J."/>
            <person name="Crous P."/>
            <person name="Grigoriev I."/>
        </authorList>
    </citation>
    <scope>NUCLEOTIDE SEQUENCE</scope>
    <source>
        <strain evidence="2">CBS 627.86</strain>
    </source>
</reference>
<keyword evidence="3" id="KW-1185">Reference proteome</keyword>
<organism evidence="2 3">
    <name type="scientific">Lophiotrema nucula</name>
    <dbReference type="NCBI Taxonomy" id="690887"/>
    <lineage>
        <taxon>Eukaryota</taxon>
        <taxon>Fungi</taxon>
        <taxon>Dikarya</taxon>
        <taxon>Ascomycota</taxon>
        <taxon>Pezizomycotina</taxon>
        <taxon>Dothideomycetes</taxon>
        <taxon>Pleosporomycetidae</taxon>
        <taxon>Pleosporales</taxon>
        <taxon>Lophiotremataceae</taxon>
        <taxon>Lophiotrema</taxon>
    </lineage>
</organism>
<feature type="region of interest" description="Disordered" evidence="1">
    <location>
        <begin position="1"/>
        <end position="123"/>
    </location>
</feature>